<accession>A0A412CGP5</accession>
<organism evidence="2 3">
    <name type="scientific">Megamonas rupellensis</name>
    <dbReference type="NCBI Taxonomy" id="491921"/>
    <lineage>
        <taxon>Bacteria</taxon>
        <taxon>Bacillati</taxon>
        <taxon>Bacillota</taxon>
        <taxon>Negativicutes</taxon>
        <taxon>Selenomonadales</taxon>
        <taxon>Selenomonadaceae</taxon>
        <taxon>Megamonas</taxon>
    </lineage>
</organism>
<dbReference type="AlphaFoldDB" id="A0A412CGP5"/>
<name>A0A412CGP5_9FIRM</name>
<dbReference type="Proteomes" id="UP000286147">
    <property type="component" value="Unassembled WGS sequence"/>
</dbReference>
<evidence type="ECO:0000313" key="2">
    <source>
        <dbReference type="EMBL" id="RGQ85543.1"/>
    </source>
</evidence>
<comment type="caution">
    <text evidence="2">The sequence shown here is derived from an EMBL/GenBank/DDBJ whole genome shotgun (WGS) entry which is preliminary data.</text>
</comment>
<dbReference type="SUPFAM" id="SSF159006">
    <property type="entry name" value="YopX-like"/>
    <property type="match status" value="1"/>
</dbReference>
<proteinExistence type="predicted"/>
<sequence>MMREILFRGKDINTNKWCYGGYVRKVLFKNTKDEKIRHYIFDGENAGPIVMHEVNPETVGQAIWLKDVNGNEIFEGDIVEEVKPEWDEPSRAVAVFEDNNFVFGYNTGAILSVEFFYNEIKIIGNIFDDEDLFEKISEQHKMEYYQEMKELHGDLESL</sequence>
<dbReference type="Pfam" id="PF09643">
    <property type="entry name" value="YopX"/>
    <property type="match status" value="1"/>
</dbReference>
<dbReference type="InterPro" id="IPR019096">
    <property type="entry name" value="YopX_protein"/>
</dbReference>
<feature type="domain" description="YopX protein" evidence="1">
    <location>
        <begin position="7"/>
        <end position="133"/>
    </location>
</feature>
<evidence type="ECO:0000313" key="3">
    <source>
        <dbReference type="Proteomes" id="UP000286147"/>
    </source>
</evidence>
<dbReference type="EMBL" id="QRTP01000004">
    <property type="protein sequence ID" value="RGQ85543.1"/>
    <property type="molecule type" value="Genomic_DNA"/>
</dbReference>
<dbReference type="InterPro" id="IPR023385">
    <property type="entry name" value="YopX-like_C"/>
</dbReference>
<protein>
    <recommendedName>
        <fullName evidence="1">YopX protein domain-containing protein</fullName>
    </recommendedName>
</protein>
<dbReference type="Gene3D" id="2.30.30.290">
    <property type="entry name" value="YopX-like domains"/>
    <property type="match status" value="1"/>
</dbReference>
<reference evidence="2 3" key="1">
    <citation type="submission" date="2018-08" db="EMBL/GenBank/DDBJ databases">
        <title>A genome reference for cultivated species of the human gut microbiota.</title>
        <authorList>
            <person name="Zou Y."/>
            <person name="Xue W."/>
            <person name="Luo G."/>
        </authorList>
    </citation>
    <scope>NUCLEOTIDE SEQUENCE [LARGE SCALE GENOMIC DNA]</scope>
    <source>
        <strain evidence="2 3">AF27-12</strain>
    </source>
</reference>
<gene>
    <name evidence="2" type="ORF">DWY77_02745</name>
</gene>
<evidence type="ECO:0000259" key="1">
    <source>
        <dbReference type="Pfam" id="PF09643"/>
    </source>
</evidence>